<reference evidence="2 3" key="1">
    <citation type="submission" date="2017-09" db="EMBL/GenBank/DDBJ databases">
        <title>Depth-based differentiation of microbial function through sediment-hosted aquifers and enrichment of novel symbionts in the deep terrestrial subsurface.</title>
        <authorList>
            <person name="Probst A.J."/>
            <person name="Ladd B."/>
            <person name="Jarett J.K."/>
            <person name="Geller-Mcgrath D.E."/>
            <person name="Sieber C.M."/>
            <person name="Emerson J.B."/>
            <person name="Anantharaman K."/>
            <person name="Thomas B.C."/>
            <person name="Malmstrom R."/>
            <person name="Stieglmeier M."/>
            <person name="Klingl A."/>
            <person name="Woyke T."/>
            <person name="Ryan C.M."/>
            <person name="Banfield J.F."/>
        </authorList>
    </citation>
    <scope>NUCLEOTIDE SEQUENCE [LARGE SCALE GENOMIC DNA]</scope>
    <source>
        <strain evidence="2">CG10_big_fil_rev_8_21_14_0_10_42_12</strain>
    </source>
</reference>
<comment type="caution">
    <text evidence="2">The sequence shown here is derived from an EMBL/GenBank/DDBJ whole genome shotgun (WGS) entry which is preliminary data.</text>
</comment>
<dbReference type="EMBL" id="PCXL01000011">
    <property type="protein sequence ID" value="PIR38247.1"/>
    <property type="molecule type" value="Genomic_DNA"/>
</dbReference>
<accession>A0A2H0QVH9</accession>
<evidence type="ECO:0000313" key="3">
    <source>
        <dbReference type="Proteomes" id="UP000231333"/>
    </source>
</evidence>
<dbReference type="AlphaFoldDB" id="A0A2H0QVH9"/>
<dbReference type="Proteomes" id="UP000231333">
    <property type="component" value="Unassembled WGS sequence"/>
</dbReference>
<organism evidence="2 3">
    <name type="scientific">Candidatus Zambryskibacteria bacterium CG10_big_fil_rev_8_21_14_0_10_42_12</name>
    <dbReference type="NCBI Taxonomy" id="1975115"/>
    <lineage>
        <taxon>Bacteria</taxon>
        <taxon>Candidatus Zambryskiibacteriota</taxon>
    </lineage>
</organism>
<evidence type="ECO:0000256" key="1">
    <source>
        <dbReference type="SAM" id="Coils"/>
    </source>
</evidence>
<sequence>MRKGVVLVILLSLVATIVFGWLWWKTTKVTQEVDREIRRLREDIQQSEQESRIEAFVSSQTQALTEAHTTDMRGLRQELAQNRQELERIVKEVETQKALIAERTTRQEVQKEIDARASILADRLKQLAIRVLDLSRRVQENLQLALEAKGALAELQDHVRRIKQVTDDNTHEIQELNQMHTYRIRTACVLGYSNDPDLVLRAERVRLSPAEFCEQFLSQ</sequence>
<name>A0A2H0QVH9_9BACT</name>
<evidence type="ECO:0000313" key="2">
    <source>
        <dbReference type="EMBL" id="PIR38247.1"/>
    </source>
</evidence>
<feature type="coiled-coil region" evidence="1">
    <location>
        <begin position="30"/>
        <end position="103"/>
    </location>
</feature>
<protein>
    <submittedName>
        <fullName evidence="2">Uncharacterized protein</fullName>
    </submittedName>
</protein>
<gene>
    <name evidence="2" type="ORF">COV34_01370</name>
</gene>
<proteinExistence type="predicted"/>
<keyword evidence="1" id="KW-0175">Coiled coil</keyword>